<evidence type="ECO:0000313" key="2">
    <source>
        <dbReference type="EMBL" id="POY74332.1"/>
    </source>
</evidence>
<evidence type="ECO:0000313" key="3">
    <source>
        <dbReference type="Proteomes" id="UP000237144"/>
    </source>
</evidence>
<evidence type="ECO:0000256" key="1">
    <source>
        <dbReference type="SAM" id="MobiDB-lite"/>
    </source>
</evidence>
<evidence type="ECO:0008006" key="4">
    <source>
        <dbReference type="Google" id="ProtNLM"/>
    </source>
</evidence>
<dbReference type="Proteomes" id="UP000237144">
    <property type="component" value="Unassembled WGS sequence"/>
</dbReference>
<organism evidence="2 3">
    <name type="scientific">Rhodotorula taiwanensis</name>
    <dbReference type="NCBI Taxonomy" id="741276"/>
    <lineage>
        <taxon>Eukaryota</taxon>
        <taxon>Fungi</taxon>
        <taxon>Dikarya</taxon>
        <taxon>Basidiomycota</taxon>
        <taxon>Pucciniomycotina</taxon>
        <taxon>Microbotryomycetes</taxon>
        <taxon>Sporidiobolales</taxon>
        <taxon>Sporidiobolaceae</taxon>
        <taxon>Rhodotorula</taxon>
    </lineage>
</organism>
<dbReference type="EMBL" id="PJQD01000025">
    <property type="protein sequence ID" value="POY74332.1"/>
    <property type="molecule type" value="Genomic_DNA"/>
</dbReference>
<dbReference type="OrthoDB" id="1700726at2759"/>
<reference evidence="2 3" key="1">
    <citation type="journal article" date="2018" name="Front. Microbiol.">
        <title>Prospects for Fungal Bioremediation of Acidic Radioactive Waste Sites: Characterization and Genome Sequence of Rhodotorula taiwanensis MD1149.</title>
        <authorList>
            <person name="Tkavc R."/>
            <person name="Matrosova V.Y."/>
            <person name="Grichenko O.E."/>
            <person name="Gostincar C."/>
            <person name="Volpe R.P."/>
            <person name="Klimenkova P."/>
            <person name="Gaidamakova E.K."/>
            <person name="Zhou C.E."/>
            <person name="Stewart B.J."/>
            <person name="Lyman M.G."/>
            <person name="Malfatti S.A."/>
            <person name="Rubinfeld B."/>
            <person name="Courtot M."/>
            <person name="Singh J."/>
            <person name="Dalgard C.L."/>
            <person name="Hamilton T."/>
            <person name="Frey K.G."/>
            <person name="Gunde-Cimerman N."/>
            <person name="Dugan L."/>
            <person name="Daly M.J."/>
        </authorList>
    </citation>
    <scope>NUCLEOTIDE SEQUENCE [LARGE SCALE GENOMIC DNA]</scope>
    <source>
        <strain evidence="2 3">MD1149</strain>
    </source>
</reference>
<dbReference type="InterPro" id="IPR042099">
    <property type="entry name" value="ANL_N_sf"/>
</dbReference>
<gene>
    <name evidence="2" type="ORF">BMF94_2526</name>
</gene>
<keyword evidence="3" id="KW-1185">Reference proteome</keyword>
<feature type="region of interest" description="Disordered" evidence="1">
    <location>
        <begin position="55"/>
        <end position="82"/>
    </location>
</feature>
<name>A0A2S5BC40_9BASI</name>
<proteinExistence type="predicted"/>
<protein>
    <recommendedName>
        <fullName evidence="4">AMP-dependent synthetase/ligase domain-containing protein</fullName>
    </recommendedName>
</protein>
<dbReference type="STRING" id="741276.A0A2S5BC40"/>
<dbReference type="Gene3D" id="3.40.50.12780">
    <property type="entry name" value="N-terminal domain of ligase-like"/>
    <property type="match status" value="1"/>
</dbReference>
<comment type="caution">
    <text evidence="2">The sequence shown here is derived from an EMBL/GenBank/DDBJ whole genome shotgun (WGS) entry which is preliminary data.</text>
</comment>
<dbReference type="AlphaFoldDB" id="A0A2S5BC40"/>
<accession>A0A2S5BC40</accession>
<dbReference type="SUPFAM" id="SSF56801">
    <property type="entry name" value="Acetyl-CoA synthetase-like"/>
    <property type="match status" value="1"/>
</dbReference>
<sequence length="567" mass="60478">MSHMEMPFNIHFDNATLALLSVCALLAAVTYKLAAPPPLVHPFILGRQAVPRPNRLPDQSPVYTNASNGGARPPYRPDKDTKSLHDILKRSHSVLEGTSALDLGAIARIAPGQKLVQIVQHLRAGLVGKLGGKAAGGRVIVAIQDASDALLVTLALACSPYKPFVLAPGSVLEDAAPADLVAVVRSPNWAPWSAQVPDIVIGDDSGDVARELIEDGKLLFEDGKDGAAPAGEASDVVVAMYSDDKVLEYTNQNLTASLVSWAALFPTSPTPTKPTIRDSVLSFHHPSTPYGFGLALYLVSQSAGLAFPTLPQAGETAAEQLAEIFKAPSRPGVTLMFAPVDQLAKPLYNLILSEMLGDSAFIVRASRDGKLRLLREGVVTKQTFWDSLLYKGLRKDTNLTRLRALFLAAAPAFDQSRLETLRGALGCPVAQTLSHAALLAPLCAGHMFDLQRLPPPGLKRLRGDEKSHVGPPALGMEIKIAGKEEDISAGRIKGEILVRTPVLPNPKTLSSDLLVTDMSRPAHPPYPGTDESSAQIEGPQWFKTGVLAEISPEGTVWIDESASRALV</sequence>